<evidence type="ECO:0008006" key="6">
    <source>
        <dbReference type="Google" id="ProtNLM"/>
    </source>
</evidence>
<sequence length="123" mass="14373">MAIQSKFYKDLSKFEPINRLGLTKRQTKMLLSTIPGVVIIFVLILFLDMNGAAFWILSFVTGSIFIIPPLLKGFGKWEEVSNRIEFFMKKQDRQYEAGRIRRYEANEFTQKKNVSETDKISKK</sequence>
<keyword evidence="1" id="KW-0812">Transmembrane</keyword>
<proteinExistence type="predicted"/>
<dbReference type="RefSeq" id="WP_311820673.1">
    <property type="nucleotide sequence ID" value="NZ_JARPWH010000012.1"/>
</dbReference>
<dbReference type="Proteomes" id="UP001264335">
    <property type="component" value="Unassembled WGS sequence"/>
</dbReference>
<feature type="transmembrane region" description="Helical" evidence="1">
    <location>
        <begin position="53"/>
        <end position="71"/>
    </location>
</feature>
<feature type="transmembrane region" description="Helical" evidence="1">
    <location>
        <begin position="29"/>
        <end position="47"/>
    </location>
</feature>
<dbReference type="Proteomes" id="UP001260773">
    <property type="component" value="Unassembled WGS sequence"/>
</dbReference>
<dbReference type="AlphaFoldDB" id="A0AAW8RU14"/>
<name>A0AAW8RU14_ENTAV</name>
<gene>
    <name evidence="2" type="ORF">P7D43_05295</name>
    <name evidence="3" type="ORF">P7D79_06640</name>
</gene>
<protein>
    <recommendedName>
        <fullName evidence="6">PrgI family protein</fullName>
    </recommendedName>
</protein>
<evidence type="ECO:0000256" key="1">
    <source>
        <dbReference type="SAM" id="Phobius"/>
    </source>
</evidence>
<evidence type="ECO:0000313" key="5">
    <source>
        <dbReference type="Proteomes" id="UP001264335"/>
    </source>
</evidence>
<organism evidence="2 4">
    <name type="scientific">Enterococcus avium</name>
    <name type="common">Streptococcus avium</name>
    <dbReference type="NCBI Taxonomy" id="33945"/>
    <lineage>
        <taxon>Bacteria</taxon>
        <taxon>Bacillati</taxon>
        <taxon>Bacillota</taxon>
        <taxon>Bacilli</taxon>
        <taxon>Lactobacillales</taxon>
        <taxon>Enterococcaceae</taxon>
        <taxon>Enterococcus</taxon>
    </lineage>
</organism>
<reference evidence="2 5" key="1">
    <citation type="submission" date="2023-03" db="EMBL/GenBank/DDBJ databases">
        <authorList>
            <person name="Shen W."/>
            <person name="Cai J."/>
        </authorList>
    </citation>
    <scope>NUCLEOTIDE SEQUENCE</scope>
    <source>
        <strain evidence="2">P33-2</strain>
        <strain evidence="3 5">Y2</strain>
    </source>
</reference>
<keyword evidence="1" id="KW-0472">Membrane</keyword>
<accession>A0AAW8RU14</accession>
<dbReference type="EMBL" id="JARPWH010000012">
    <property type="protein sequence ID" value="MDT2401781.1"/>
    <property type="molecule type" value="Genomic_DNA"/>
</dbReference>
<evidence type="ECO:0000313" key="2">
    <source>
        <dbReference type="EMBL" id="MDT2401781.1"/>
    </source>
</evidence>
<comment type="caution">
    <text evidence="2">The sequence shown here is derived from an EMBL/GenBank/DDBJ whole genome shotgun (WGS) entry which is preliminary data.</text>
</comment>
<keyword evidence="1" id="KW-1133">Transmembrane helix</keyword>
<dbReference type="EMBL" id="JARPWY010000013">
    <property type="protein sequence ID" value="MDT2513912.1"/>
    <property type="molecule type" value="Genomic_DNA"/>
</dbReference>
<evidence type="ECO:0000313" key="4">
    <source>
        <dbReference type="Proteomes" id="UP001260773"/>
    </source>
</evidence>
<evidence type="ECO:0000313" key="3">
    <source>
        <dbReference type="EMBL" id="MDT2513912.1"/>
    </source>
</evidence>